<evidence type="ECO:0000313" key="1">
    <source>
        <dbReference type="EMBL" id="LAA64107.1"/>
    </source>
</evidence>
<proteinExistence type="predicted"/>
<name>A0A2D4GWL1_MICCO</name>
<organism evidence="1">
    <name type="scientific">Micrurus corallinus</name>
    <name type="common">Brazilian coral snake</name>
    <dbReference type="NCBI Taxonomy" id="54390"/>
    <lineage>
        <taxon>Eukaryota</taxon>
        <taxon>Metazoa</taxon>
        <taxon>Chordata</taxon>
        <taxon>Craniata</taxon>
        <taxon>Vertebrata</taxon>
        <taxon>Euteleostomi</taxon>
        <taxon>Lepidosauria</taxon>
        <taxon>Squamata</taxon>
        <taxon>Bifurcata</taxon>
        <taxon>Unidentata</taxon>
        <taxon>Episquamata</taxon>
        <taxon>Toxicofera</taxon>
        <taxon>Serpentes</taxon>
        <taxon>Colubroidea</taxon>
        <taxon>Elapidae</taxon>
        <taxon>Elapinae</taxon>
        <taxon>Micrurus</taxon>
    </lineage>
</organism>
<dbReference type="EMBL" id="IACJ01150966">
    <property type="protein sequence ID" value="LAA64107.1"/>
    <property type="molecule type" value="Transcribed_RNA"/>
</dbReference>
<reference evidence="1" key="2">
    <citation type="submission" date="2017-11" db="EMBL/GenBank/DDBJ databases">
        <title>Coralsnake Venomics: Analyses of Venom Gland Transcriptomes and Proteomes of Six Brazilian Taxa.</title>
        <authorList>
            <person name="Aird S.D."/>
            <person name="Jorge da Silva N."/>
            <person name="Qiu L."/>
            <person name="Villar-Briones A."/>
            <person name="Aparecida-Saddi V."/>
            <person name="Campos-Telles M.P."/>
            <person name="Grau M."/>
            <person name="Mikheyev A.S."/>
        </authorList>
    </citation>
    <scope>NUCLEOTIDE SEQUENCE</scope>
    <source>
        <tissue evidence="1">Venom_gland</tissue>
    </source>
</reference>
<sequence>MKLAAAAVAALPRVPPWEDGSSSPGLTWGYGQDAMKMRCPWQGSLGQGWTPRGSCCGRKLRSSPCRALGQPIQPPGPDPHFTWQQTLMQQQQTINKMDQQKRPLWGLEALKVSNGSPQWSWDSLVRGRRCPC</sequence>
<reference evidence="1" key="1">
    <citation type="submission" date="2017-07" db="EMBL/GenBank/DDBJ databases">
        <authorList>
            <person name="Mikheyev A."/>
            <person name="Grau M."/>
        </authorList>
    </citation>
    <scope>NUCLEOTIDE SEQUENCE</scope>
    <source>
        <tissue evidence="1">Venom_gland</tissue>
    </source>
</reference>
<accession>A0A2D4GWL1</accession>
<protein>
    <submittedName>
        <fullName evidence="1">Uncharacterized protein</fullName>
    </submittedName>
</protein>
<dbReference type="AlphaFoldDB" id="A0A2D4GWL1"/>